<sequence>MNQNLNSSLTSLRNRRAFLSSRKIGNIAMTRFVFLCGAILFCPLALFADSEPTGEVVIEQPSRIELEPGEINLVGARAVQQLVTTGFYSGEETRDLTGEVEYVSVHPAIAKVDGSRLIPVGNGETTVTAKVAGQESAVKVTVTNVEVLTPVSFKHDVLASLTKADCNSGACHGSPSGKGGFRLSLRGYDPPFDMVTLRTEYFGRRTNIVAPDESLLIKKPLMQVAHGGGRRLRKEDPMHLALVNWIGEGMKLDSEEAPSLVKIDVYPKKRILWEKSPRQQLYVMGEFSDGSIKDLTDLTVFSSSNERVAFASPEGLVEKSNRGETTILARYLDKMSTCEISFLEDVDGFAWANPQENNFIDTLAFAKMQQLQILPSELCSDEEFLRRAYLDVTGRLPRVEEATVFLNDSSADKRAHLIDQLLETPEYAQFWSLKWSDVLRASSKKFNEVGTHKFHEWIKNVVYSDVPLNQVAYELLTASGSAYENPAANYWRASREPDEATEVTAQLFLGIRIQCAKCHNHPFERWTQDNYYGLAATFARIGRKPVSDANEEVIFMKNDGEVTQPRTGETMKVHLLLKGDVEVPADTDRRVVFADWLTAADNPFFAKATVNRIWGHLMGRGIVDPVDDFRDSNPPSNAPLLAELTQQFVNNDFSMKWAIRTIMNSRLYQLSSEKNDFNSEDEIYHSHASTRLMTAEQLLDAICDVTGVREKFAGVPIGTRTVELAEPPADHYFLKVFGQPQREMACECERSSDSNLSQALQMINGPVIQDKLKVETGRLQTAIKAGKDDVTIINEIYLAAVSRQPEEVELNAALEHIKSSAERTQALEDVAWAVLNSKEFLFQH</sequence>
<proteinExistence type="predicted"/>
<feature type="domain" description="BIG2" evidence="1">
    <location>
        <begin position="60"/>
        <end position="141"/>
    </location>
</feature>
<dbReference type="PANTHER" id="PTHR35889:SF3">
    <property type="entry name" value="F-BOX DOMAIN-CONTAINING PROTEIN"/>
    <property type="match status" value="1"/>
</dbReference>
<name>A0A518CMG2_9PLAN</name>
<organism evidence="2 3">
    <name type="scientific">Polystyrenella longa</name>
    <dbReference type="NCBI Taxonomy" id="2528007"/>
    <lineage>
        <taxon>Bacteria</taxon>
        <taxon>Pseudomonadati</taxon>
        <taxon>Planctomycetota</taxon>
        <taxon>Planctomycetia</taxon>
        <taxon>Planctomycetales</taxon>
        <taxon>Planctomycetaceae</taxon>
        <taxon>Polystyrenella</taxon>
    </lineage>
</organism>
<dbReference type="InterPro" id="IPR003343">
    <property type="entry name" value="Big_2"/>
</dbReference>
<accession>A0A518CMG2</accession>
<dbReference type="SMART" id="SM00635">
    <property type="entry name" value="BID_2"/>
    <property type="match status" value="1"/>
</dbReference>
<dbReference type="Gene3D" id="2.60.40.1080">
    <property type="match status" value="2"/>
</dbReference>
<dbReference type="InterPro" id="IPR011444">
    <property type="entry name" value="DUF1549"/>
</dbReference>
<evidence type="ECO:0000259" key="1">
    <source>
        <dbReference type="SMART" id="SM00635"/>
    </source>
</evidence>
<dbReference type="AlphaFoldDB" id="A0A518CMG2"/>
<dbReference type="Pfam" id="PF07583">
    <property type="entry name" value="PSCyt2"/>
    <property type="match status" value="1"/>
</dbReference>
<dbReference type="KEGG" id="plon:Pla110_21450"/>
<dbReference type="Pfam" id="PF07587">
    <property type="entry name" value="PSD1"/>
    <property type="match status" value="1"/>
</dbReference>
<gene>
    <name evidence="2" type="ORF">Pla110_21450</name>
</gene>
<dbReference type="EMBL" id="CP036281">
    <property type="protein sequence ID" value="QDU80416.1"/>
    <property type="molecule type" value="Genomic_DNA"/>
</dbReference>
<dbReference type="Proteomes" id="UP000317178">
    <property type="component" value="Chromosome"/>
</dbReference>
<evidence type="ECO:0000313" key="2">
    <source>
        <dbReference type="EMBL" id="QDU80416.1"/>
    </source>
</evidence>
<protein>
    <submittedName>
        <fullName evidence="2">Bacterial Ig-like domain (Group 2)</fullName>
    </submittedName>
</protein>
<reference evidence="2 3" key="1">
    <citation type="submission" date="2019-02" db="EMBL/GenBank/DDBJ databases">
        <title>Deep-cultivation of Planctomycetes and their phenomic and genomic characterization uncovers novel biology.</title>
        <authorList>
            <person name="Wiegand S."/>
            <person name="Jogler M."/>
            <person name="Boedeker C."/>
            <person name="Pinto D."/>
            <person name="Vollmers J."/>
            <person name="Rivas-Marin E."/>
            <person name="Kohn T."/>
            <person name="Peeters S.H."/>
            <person name="Heuer A."/>
            <person name="Rast P."/>
            <person name="Oberbeckmann S."/>
            <person name="Bunk B."/>
            <person name="Jeske O."/>
            <person name="Meyerdierks A."/>
            <person name="Storesund J.E."/>
            <person name="Kallscheuer N."/>
            <person name="Luecker S."/>
            <person name="Lage O.M."/>
            <person name="Pohl T."/>
            <person name="Merkel B.J."/>
            <person name="Hornburger P."/>
            <person name="Mueller R.-W."/>
            <person name="Bruemmer F."/>
            <person name="Labrenz M."/>
            <person name="Spormann A.M."/>
            <person name="Op den Camp H."/>
            <person name="Overmann J."/>
            <person name="Amann R."/>
            <person name="Jetten M.S.M."/>
            <person name="Mascher T."/>
            <person name="Medema M.H."/>
            <person name="Devos D.P."/>
            <person name="Kaster A.-K."/>
            <person name="Ovreas L."/>
            <person name="Rohde M."/>
            <person name="Galperin M.Y."/>
            <person name="Jogler C."/>
        </authorList>
    </citation>
    <scope>NUCLEOTIDE SEQUENCE [LARGE SCALE GENOMIC DNA]</scope>
    <source>
        <strain evidence="2 3">Pla110</strain>
    </source>
</reference>
<evidence type="ECO:0000313" key="3">
    <source>
        <dbReference type="Proteomes" id="UP000317178"/>
    </source>
</evidence>
<keyword evidence="3" id="KW-1185">Reference proteome</keyword>
<dbReference type="PANTHER" id="PTHR35889">
    <property type="entry name" value="CYCLOINULO-OLIGOSACCHARIDE FRUCTANOTRANSFERASE-RELATED"/>
    <property type="match status" value="1"/>
</dbReference>
<dbReference type="InterPro" id="IPR022655">
    <property type="entry name" value="DUF1553"/>
</dbReference>